<dbReference type="InterPro" id="IPR029063">
    <property type="entry name" value="SAM-dependent_MTases_sf"/>
</dbReference>
<dbReference type="InterPro" id="IPR012967">
    <property type="entry name" value="COMT_dimerisation"/>
</dbReference>
<dbReference type="AlphaFoldDB" id="A0AAD7MLB5"/>
<dbReference type="Pfam" id="PF00891">
    <property type="entry name" value="Methyltransf_2"/>
    <property type="match status" value="1"/>
</dbReference>
<evidence type="ECO:0000259" key="5">
    <source>
        <dbReference type="Pfam" id="PF08100"/>
    </source>
</evidence>
<keyword evidence="2" id="KW-0808">Transferase</keyword>
<feature type="domain" description="O-methyltransferase dimerisation" evidence="5">
    <location>
        <begin position="83"/>
        <end position="160"/>
    </location>
</feature>
<keyword evidence="1 6" id="KW-0489">Methyltransferase</keyword>
<dbReference type="GO" id="GO:0032259">
    <property type="term" value="P:methylation"/>
    <property type="evidence" value="ECO:0007669"/>
    <property type="project" value="UniProtKB-KW"/>
</dbReference>
<dbReference type="SUPFAM" id="SSF46785">
    <property type="entry name" value="Winged helix' DNA-binding domain"/>
    <property type="match status" value="1"/>
</dbReference>
<dbReference type="InterPro" id="IPR001077">
    <property type="entry name" value="COMT_C"/>
</dbReference>
<keyword evidence="3" id="KW-0949">S-adenosyl-L-methionine</keyword>
<comment type="caution">
    <text evidence="6">The sequence shown here is derived from an EMBL/GenBank/DDBJ whole genome shotgun (WGS) entry which is preliminary data.</text>
</comment>
<dbReference type="InterPro" id="IPR016461">
    <property type="entry name" value="COMT-like"/>
</dbReference>
<name>A0AAD7MLB5_9AGAR</name>
<protein>
    <submittedName>
        <fullName evidence="6">S-adenosyl-L-methionine-dependent methyltransferase</fullName>
    </submittedName>
</protein>
<dbReference type="EMBL" id="JARKIB010000224">
    <property type="protein sequence ID" value="KAJ7722017.1"/>
    <property type="molecule type" value="Genomic_DNA"/>
</dbReference>
<accession>A0AAD7MLB5</accession>
<sequence length="476" mass="52276">MHSLQVSTLRLLADIISTAVGKMEAAYERDGHLLPSLDTPFDPADSAESLRREPDVAAAIMDILAAAAQISVTVRDPSRTMVQTALAFNISSCLRVASELNVVEIIRDAPSQASHVKEIAALASVDSNLLGEILKLLATHHIFREVSPNVFANNRISSVLDKGKALIDLLTSSRDERFTGTSGFAAWVEYMTNDIFRSATCLMDAISTLQDGIVPFNLAFGTTEPLYYWMELPENAATREHFGLAMQGTVAGGDPESLFHGFDWGSLGPGSIVVDVGGGNGHSSLTIAQRYPELHVMVQDLAHTVEEARKYWHTHFVDHANRGMVEFQAHDFFTLQPVKNADIFLLRIIAHNWPDLRAIEILKHLRSAALPTTRLVIMDEIVPIAGGRTFENADIPGSAQLFAQEPLLPNWGTASAEVYLFDIVVGIDTIECILCGGVERTLDDFKELLDQAGWEMVRVHHGDRTRYSQLVAVPKV</sequence>
<dbReference type="InterPro" id="IPR036388">
    <property type="entry name" value="WH-like_DNA-bd_sf"/>
</dbReference>
<evidence type="ECO:0000256" key="2">
    <source>
        <dbReference type="ARBA" id="ARBA00022679"/>
    </source>
</evidence>
<feature type="domain" description="O-methyltransferase C-terminal" evidence="4">
    <location>
        <begin position="202"/>
        <end position="389"/>
    </location>
</feature>
<reference evidence="6" key="1">
    <citation type="submission" date="2023-03" db="EMBL/GenBank/DDBJ databases">
        <title>Massive genome expansion in bonnet fungi (Mycena s.s.) driven by repeated elements and novel gene families across ecological guilds.</title>
        <authorList>
            <consortium name="Lawrence Berkeley National Laboratory"/>
            <person name="Harder C.B."/>
            <person name="Miyauchi S."/>
            <person name="Viragh M."/>
            <person name="Kuo A."/>
            <person name="Thoen E."/>
            <person name="Andreopoulos B."/>
            <person name="Lu D."/>
            <person name="Skrede I."/>
            <person name="Drula E."/>
            <person name="Henrissat B."/>
            <person name="Morin E."/>
            <person name="Kohler A."/>
            <person name="Barry K."/>
            <person name="LaButti K."/>
            <person name="Morin E."/>
            <person name="Salamov A."/>
            <person name="Lipzen A."/>
            <person name="Mereny Z."/>
            <person name="Hegedus B."/>
            <person name="Baldrian P."/>
            <person name="Stursova M."/>
            <person name="Weitz H."/>
            <person name="Taylor A."/>
            <person name="Grigoriev I.V."/>
            <person name="Nagy L.G."/>
            <person name="Martin F."/>
            <person name="Kauserud H."/>
        </authorList>
    </citation>
    <scope>NUCLEOTIDE SEQUENCE</scope>
    <source>
        <strain evidence="6">CBHHK182m</strain>
    </source>
</reference>
<dbReference type="InterPro" id="IPR036390">
    <property type="entry name" value="WH_DNA-bd_sf"/>
</dbReference>
<evidence type="ECO:0000313" key="7">
    <source>
        <dbReference type="Proteomes" id="UP001215598"/>
    </source>
</evidence>
<dbReference type="PANTHER" id="PTHR43712:SF2">
    <property type="entry name" value="O-METHYLTRANSFERASE CICE"/>
    <property type="match status" value="1"/>
</dbReference>
<dbReference type="Proteomes" id="UP001215598">
    <property type="component" value="Unassembled WGS sequence"/>
</dbReference>
<evidence type="ECO:0000256" key="1">
    <source>
        <dbReference type="ARBA" id="ARBA00022603"/>
    </source>
</evidence>
<dbReference type="GO" id="GO:0046983">
    <property type="term" value="F:protein dimerization activity"/>
    <property type="evidence" value="ECO:0007669"/>
    <property type="project" value="InterPro"/>
</dbReference>
<dbReference type="Gene3D" id="1.10.10.10">
    <property type="entry name" value="Winged helix-like DNA-binding domain superfamily/Winged helix DNA-binding domain"/>
    <property type="match status" value="1"/>
</dbReference>
<organism evidence="6 7">
    <name type="scientific">Mycena metata</name>
    <dbReference type="NCBI Taxonomy" id="1033252"/>
    <lineage>
        <taxon>Eukaryota</taxon>
        <taxon>Fungi</taxon>
        <taxon>Dikarya</taxon>
        <taxon>Basidiomycota</taxon>
        <taxon>Agaricomycotina</taxon>
        <taxon>Agaricomycetes</taxon>
        <taxon>Agaricomycetidae</taxon>
        <taxon>Agaricales</taxon>
        <taxon>Marasmiineae</taxon>
        <taxon>Mycenaceae</taxon>
        <taxon>Mycena</taxon>
    </lineage>
</organism>
<evidence type="ECO:0000313" key="6">
    <source>
        <dbReference type="EMBL" id="KAJ7722017.1"/>
    </source>
</evidence>
<proteinExistence type="predicted"/>
<evidence type="ECO:0000256" key="3">
    <source>
        <dbReference type="ARBA" id="ARBA00022691"/>
    </source>
</evidence>
<dbReference type="PANTHER" id="PTHR43712">
    <property type="entry name" value="PUTATIVE (AFU_ORTHOLOGUE AFUA_4G14580)-RELATED"/>
    <property type="match status" value="1"/>
</dbReference>
<dbReference type="Pfam" id="PF08100">
    <property type="entry name" value="Dimerisation"/>
    <property type="match status" value="1"/>
</dbReference>
<dbReference type="PROSITE" id="PS51683">
    <property type="entry name" value="SAM_OMT_II"/>
    <property type="match status" value="1"/>
</dbReference>
<keyword evidence="7" id="KW-1185">Reference proteome</keyword>
<gene>
    <name evidence="6" type="ORF">B0H16DRAFT_1334979</name>
</gene>
<dbReference type="SUPFAM" id="SSF53335">
    <property type="entry name" value="S-adenosyl-L-methionine-dependent methyltransferases"/>
    <property type="match status" value="1"/>
</dbReference>
<dbReference type="Gene3D" id="3.40.50.150">
    <property type="entry name" value="Vaccinia Virus protein VP39"/>
    <property type="match status" value="1"/>
</dbReference>
<evidence type="ECO:0000259" key="4">
    <source>
        <dbReference type="Pfam" id="PF00891"/>
    </source>
</evidence>
<dbReference type="GO" id="GO:0008171">
    <property type="term" value="F:O-methyltransferase activity"/>
    <property type="evidence" value="ECO:0007669"/>
    <property type="project" value="InterPro"/>
</dbReference>